<keyword evidence="2" id="KW-1185">Reference proteome</keyword>
<name>A0A2T3J328_9GAMM</name>
<comment type="caution">
    <text evidence="1">The sequence shown here is derived from an EMBL/GenBank/DDBJ whole genome shotgun (WGS) entry which is preliminary data.</text>
</comment>
<evidence type="ECO:0008006" key="3">
    <source>
        <dbReference type="Google" id="ProtNLM"/>
    </source>
</evidence>
<accession>A0A2T3J328</accession>
<dbReference type="EMBL" id="PYMH01000001">
    <property type="protein sequence ID" value="PSU35707.1"/>
    <property type="molecule type" value="Genomic_DNA"/>
</dbReference>
<evidence type="ECO:0000313" key="1">
    <source>
        <dbReference type="EMBL" id="PSU35707.1"/>
    </source>
</evidence>
<sequence length="276" mass="31961">MSWHLSYYQTGDLASRYDYQIYFEDFRINNEIAVVRQLLRQRSNTNLALLNLACGPNAAHSIALANEDAFSYVDHIDINKQFLALSKSQFNASSKRHQALTDEGKCQYIEMDMQTLAQQKIKRKYNCICLFGNSFGFFDHSVNQAVLHSLYQRLDHDGLLFLTVPKYDVNLARDKSNPFTFSVSKEDGTVFKSSRTYNKHTQQSECITKKYIHGQLEETTHRSIAIYPVEINEPGKYSYRKFQQQLGFRSVELKTLPHNPNSKGLMMDLDMIVLQK</sequence>
<dbReference type="SUPFAM" id="SSF53335">
    <property type="entry name" value="S-adenosyl-L-methionine-dependent methyltransferases"/>
    <property type="match status" value="1"/>
</dbReference>
<dbReference type="OrthoDB" id="9811589at2"/>
<gene>
    <name evidence="1" type="ORF">C9I99_01430</name>
</gene>
<proteinExistence type="predicted"/>
<dbReference type="AlphaFoldDB" id="A0A2T3J328"/>
<evidence type="ECO:0000313" key="2">
    <source>
        <dbReference type="Proteomes" id="UP000241222"/>
    </source>
</evidence>
<protein>
    <recommendedName>
        <fullName evidence="3">Methyltransferase domain-containing protein</fullName>
    </recommendedName>
</protein>
<dbReference type="InterPro" id="IPR029063">
    <property type="entry name" value="SAM-dependent_MTases_sf"/>
</dbReference>
<organism evidence="1 2">
    <name type="scientific">Photobacterium lutimaris</name>
    <dbReference type="NCBI Taxonomy" id="388278"/>
    <lineage>
        <taxon>Bacteria</taxon>
        <taxon>Pseudomonadati</taxon>
        <taxon>Pseudomonadota</taxon>
        <taxon>Gammaproteobacteria</taxon>
        <taxon>Vibrionales</taxon>
        <taxon>Vibrionaceae</taxon>
        <taxon>Photobacterium</taxon>
    </lineage>
</organism>
<dbReference type="Gene3D" id="2.20.25.110">
    <property type="entry name" value="S-adenosyl-L-methionine-dependent methyltransferases"/>
    <property type="match status" value="1"/>
</dbReference>
<dbReference type="Proteomes" id="UP000241222">
    <property type="component" value="Unassembled WGS sequence"/>
</dbReference>
<dbReference type="RefSeq" id="WP_107347062.1">
    <property type="nucleotide sequence ID" value="NZ_PYMH01000001.1"/>
</dbReference>
<reference evidence="1 2" key="1">
    <citation type="submission" date="2018-03" db="EMBL/GenBank/DDBJ databases">
        <title>Whole genome sequencing of Histamine producing bacteria.</title>
        <authorList>
            <person name="Butler K."/>
        </authorList>
    </citation>
    <scope>NUCLEOTIDE SEQUENCE [LARGE SCALE GENOMIC DNA]</scope>
    <source>
        <strain evidence="1 2">JCM 13586</strain>
    </source>
</reference>
<dbReference type="Gene3D" id="3.40.50.150">
    <property type="entry name" value="Vaccinia Virus protein VP39"/>
    <property type="match status" value="1"/>
</dbReference>